<dbReference type="GO" id="GO:0070492">
    <property type="term" value="F:oligosaccharide binding"/>
    <property type="evidence" value="ECO:0007669"/>
    <property type="project" value="TreeGrafter"/>
</dbReference>
<dbReference type="InterPro" id="IPR017853">
    <property type="entry name" value="GH"/>
</dbReference>
<dbReference type="Pfam" id="PF01476">
    <property type="entry name" value="LysM"/>
    <property type="match status" value="2"/>
</dbReference>
<dbReference type="InterPro" id="IPR011583">
    <property type="entry name" value="Chitinase_II/V-like_cat"/>
</dbReference>
<dbReference type="GO" id="GO:0008061">
    <property type="term" value="F:chitin binding"/>
    <property type="evidence" value="ECO:0007669"/>
    <property type="project" value="InterPro"/>
</dbReference>
<dbReference type="SMART" id="SM00257">
    <property type="entry name" value="LysM"/>
    <property type="match status" value="2"/>
</dbReference>
<dbReference type="Gene3D" id="3.10.350.10">
    <property type="entry name" value="LysM domain"/>
    <property type="match status" value="2"/>
</dbReference>
<dbReference type="CDD" id="cd00118">
    <property type="entry name" value="LysM"/>
    <property type="match status" value="2"/>
</dbReference>
<name>A0A926DID9_9FIRM</name>
<dbReference type="InterPro" id="IPR001223">
    <property type="entry name" value="Glyco_hydro18_cat"/>
</dbReference>
<dbReference type="InterPro" id="IPR041704">
    <property type="entry name" value="CFLE_GH18"/>
</dbReference>
<proteinExistence type="predicted"/>
<dbReference type="RefSeq" id="WP_249310505.1">
    <property type="nucleotide sequence ID" value="NZ_JACRSU010000001.1"/>
</dbReference>
<feature type="domain" description="LysM" evidence="3">
    <location>
        <begin position="51"/>
        <end position="96"/>
    </location>
</feature>
<feature type="domain" description="LysM" evidence="3">
    <location>
        <begin position="2"/>
        <end position="46"/>
    </location>
</feature>
<evidence type="ECO:0000256" key="1">
    <source>
        <dbReference type="ARBA" id="ARBA00022801"/>
    </source>
</evidence>
<comment type="caution">
    <text evidence="5">The sequence shown here is derived from an EMBL/GenBank/DDBJ whole genome shotgun (WGS) entry which is preliminary data.</text>
</comment>
<evidence type="ECO:0000259" key="3">
    <source>
        <dbReference type="PROSITE" id="PS51782"/>
    </source>
</evidence>
<dbReference type="Gene3D" id="3.10.50.10">
    <property type="match status" value="1"/>
</dbReference>
<sequence length="428" mass="48640">MYIHVVQLGDTLWSIANRYGVSTQRIILDNGLNAQPFLVEGQALIILVPEIIHTVRRGDTLASIASVYNTTEMELLQKNPNLIQNRQLRVGQQITIRFQGGNERNVYINGYAYPYIDREILTRALPYLTDLTLFSYGFTETGELIPIDDQPLINLAYQYKTAPIMLISSITEDGNFSGEKASLLFNDLRLQNTVINNMIAVMDEKGYLGLDIDFEYVNPEDGEAFIDFVRNTTERMHQNGYRVNVDLAPKTSSNQEGLLYEAHDYARLGAIADTVLIMTYEWGYTYGPPLAVAPLNNVQQVVTYAVSQIPSNKIMLGIPNYGYDWKLPYEKGVTRATSIGNEEAIRIAAENGATIQFDEIAQSPFFEYYARDRSKHIVWFEDVRSILGKFNLISEFALRGGGYWNVMRPFSQNWALLSQKFKIQKVVQ</sequence>
<organism evidence="5 6">
    <name type="scientific">Congzhengia minquanensis</name>
    <dbReference type="NCBI Taxonomy" id="2763657"/>
    <lineage>
        <taxon>Bacteria</taxon>
        <taxon>Bacillati</taxon>
        <taxon>Bacillota</taxon>
        <taxon>Clostridia</taxon>
        <taxon>Eubacteriales</taxon>
        <taxon>Oscillospiraceae</taxon>
        <taxon>Congzhengia</taxon>
    </lineage>
</organism>
<dbReference type="GO" id="GO:0012505">
    <property type="term" value="C:endomembrane system"/>
    <property type="evidence" value="ECO:0007669"/>
    <property type="project" value="TreeGrafter"/>
</dbReference>
<dbReference type="GO" id="GO:0016798">
    <property type="term" value="F:hydrolase activity, acting on glycosyl bonds"/>
    <property type="evidence" value="ECO:0007669"/>
    <property type="project" value="UniProtKB-KW"/>
</dbReference>
<keyword evidence="1" id="KW-0378">Hydrolase</keyword>
<dbReference type="InterPro" id="IPR018392">
    <property type="entry name" value="LysM"/>
</dbReference>
<dbReference type="Proteomes" id="UP000611762">
    <property type="component" value="Unassembled WGS sequence"/>
</dbReference>
<accession>A0A926DID9</accession>
<protein>
    <submittedName>
        <fullName evidence="5">LysM peptidoglycan-binding domain-containing protein</fullName>
    </submittedName>
</protein>
<dbReference type="SUPFAM" id="SSF51445">
    <property type="entry name" value="(Trans)glycosidases"/>
    <property type="match status" value="1"/>
</dbReference>
<dbReference type="SMART" id="SM00636">
    <property type="entry name" value="Glyco_18"/>
    <property type="match status" value="1"/>
</dbReference>
<evidence type="ECO:0000313" key="6">
    <source>
        <dbReference type="Proteomes" id="UP000611762"/>
    </source>
</evidence>
<dbReference type="PROSITE" id="PS51910">
    <property type="entry name" value="GH18_2"/>
    <property type="match status" value="1"/>
</dbReference>
<dbReference type="InterPro" id="IPR029070">
    <property type="entry name" value="Chitinase_insertion_sf"/>
</dbReference>
<evidence type="ECO:0000313" key="5">
    <source>
        <dbReference type="EMBL" id="MBC8539408.1"/>
    </source>
</evidence>
<keyword evidence="2" id="KW-0326">Glycosidase</keyword>
<gene>
    <name evidence="5" type="ORF">H8698_00260</name>
</gene>
<feature type="domain" description="GH18" evidence="4">
    <location>
        <begin position="102"/>
        <end position="428"/>
    </location>
</feature>
<dbReference type="Gene3D" id="3.20.20.80">
    <property type="entry name" value="Glycosidases"/>
    <property type="match status" value="1"/>
</dbReference>
<dbReference type="EMBL" id="JACRSU010000001">
    <property type="protein sequence ID" value="MBC8539408.1"/>
    <property type="molecule type" value="Genomic_DNA"/>
</dbReference>
<dbReference type="SUPFAM" id="SSF54106">
    <property type="entry name" value="LysM domain"/>
    <property type="match status" value="2"/>
</dbReference>
<dbReference type="PANTHER" id="PTHR46066">
    <property type="entry name" value="CHITINASE DOMAIN-CONTAINING PROTEIN 1 FAMILY MEMBER"/>
    <property type="match status" value="1"/>
</dbReference>
<evidence type="ECO:0000259" key="4">
    <source>
        <dbReference type="PROSITE" id="PS51910"/>
    </source>
</evidence>
<dbReference type="CDD" id="cd02874">
    <property type="entry name" value="GH18_CFLE_spore_hydrolase"/>
    <property type="match status" value="1"/>
</dbReference>
<dbReference type="GO" id="GO:0005975">
    <property type="term" value="P:carbohydrate metabolic process"/>
    <property type="evidence" value="ECO:0007669"/>
    <property type="project" value="InterPro"/>
</dbReference>
<evidence type="ECO:0000256" key="2">
    <source>
        <dbReference type="ARBA" id="ARBA00023295"/>
    </source>
</evidence>
<dbReference type="PANTHER" id="PTHR46066:SF2">
    <property type="entry name" value="CHITINASE DOMAIN-CONTAINING PROTEIN 1"/>
    <property type="match status" value="1"/>
</dbReference>
<reference evidence="5" key="1">
    <citation type="submission" date="2020-08" db="EMBL/GenBank/DDBJ databases">
        <title>Genome public.</title>
        <authorList>
            <person name="Liu C."/>
            <person name="Sun Q."/>
        </authorList>
    </citation>
    <scope>NUCLEOTIDE SEQUENCE</scope>
    <source>
        <strain evidence="5">H8</strain>
    </source>
</reference>
<dbReference type="PROSITE" id="PS51782">
    <property type="entry name" value="LYSM"/>
    <property type="match status" value="2"/>
</dbReference>
<dbReference type="Pfam" id="PF00704">
    <property type="entry name" value="Glyco_hydro_18"/>
    <property type="match status" value="1"/>
</dbReference>
<dbReference type="AlphaFoldDB" id="A0A926DID9"/>
<keyword evidence="6" id="KW-1185">Reference proteome</keyword>
<dbReference type="InterPro" id="IPR036779">
    <property type="entry name" value="LysM_dom_sf"/>
</dbReference>